<evidence type="ECO:0000256" key="1">
    <source>
        <dbReference type="SAM" id="Phobius"/>
    </source>
</evidence>
<dbReference type="Proteomes" id="UP000002037">
    <property type="component" value="Unassembled WGS sequence"/>
</dbReference>
<name>C5MEC2_CANTT</name>
<dbReference type="VEuPathDB" id="FungiDB:CTRG_04415"/>
<feature type="signal peptide" evidence="2">
    <location>
        <begin position="1"/>
        <end position="15"/>
    </location>
</feature>
<keyword evidence="1" id="KW-0812">Transmembrane</keyword>
<dbReference type="RefSeq" id="XP_002550117.1">
    <property type="nucleotide sequence ID" value="XM_002550071.1"/>
</dbReference>
<sequence>MLIFFFSSVLSTTTATTIGRNNTIHVCVFRISSAMFLFSFFCSCFCCCLWMMMMMVLYTIALRLEYIGCDLLFRLKSNQSSIYDILKVSPDMPFSNVIDEKENNKSKKDFSDQFPMRVVHVPKSAPFFFNFSVVIVNGCTTM</sequence>
<dbReference type="GeneID" id="8298648"/>
<keyword evidence="1" id="KW-0472">Membrane</keyword>
<keyword evidence="4" id="KW-1185">Reference proteome</keyword>
<evidence type="ECO:0000256" key="2">
    <source>
        <dbReference type="SAM" id="SignalP"/>
    </source>
</evidence>
<reference evidence="3 4" key="1">
    <citation type="journal article" date="2009" name="Nature">
        <title>Evolution of pathogenicity and sexual reproduction in eight Candida genomes.</title>
        <authorList>
            <person name="Butler G."/>
            <person name="Rasmussen M.D."/>
            <person name="Lin M.F."/>
            <person name="Santos M.A."/>
            <person name="Sakthikumar S."/>
            <person name="Munro C.A."/>
            <person name="Rheinbay E."/>
            <person name="Grabherr M."/>
            <person name="Forche A."/>
            <person name="Reedy J.L."/>
            <person name="Agrafioti I."/>
            <person name="Arnaud M.B."/>
            <person name="Bates S."/>
            <person name="Brown A.J."/>
            <person name="Brunke S."/>
            <person name="Costanzo M.C."/>
            <person name="Fitzpatrick D.A."/>
            <person name="de Groot P.W."/>
            <person name="Harris D."/>
            <person name="Hoyer L.L."/>
            <person name="Hube B."/>
            <person name="Klis F.M."/>
            <person name="Kodira C."/>
            <person name="Lennard N."/>
            <person name="Logue M.E."/>
            <person name="Martin R."/>
            <person name="Neiman A.M."/>
            <person name="Nikolaou E."/>
            <person name="Quail M.A."/>
            <person name="Quinn J."/>
            <person name="Santos M.C."/>
            <person name="Schmitzberger F.F."/>
            <person name="Sherlock G."/>
            <person name="Shah P."/>
            <person name="Silverstein K.A."/>
            <person name="Skrzypek M.S."/>
            <person name="Soll D."/>
            <person name="Staggs R."/>
            <person name="Stansfield I."/>
            <person name="Stumpf M.P."/>
            <person name="Sudbery P.E."/>
            <person name="Srikantha T."/>
            <person name="Zeng Q."/>
            <person name="Berman J."/>
            <person name="Berriman M."/>
            <person name="Heitman J."/>
            <person name="Gow N.A."/>
            <person name="Lorenz M.C."/>
            <person name="Birren B.W."/>
            <person name="Kellis M."/>
            <person name="Cuomo C.A."/>
        </authorList>
    </citation>
    <scope>NUCLEOTIDE SEQUENCE [LARGE SCALE GENOMIC DNA]</scope>
    <source>
        <strain evidence="4">ATCC MYA-3404 / T1</strain>
    </source>
</reference>
<dbReference type="KEGG" id="ctp:CTRG_04415"/>
<proteinExistence type="predicted"/>
<gene>
    <name evidence="3" type="ORF">CTRG_04415</name>
</gene>
<dbReference type="AlphaFoldDB" id="C5MEC2"/>
<keyword evidence="1" id="KW-1133">Transmembrane helix</keyword>
<dbReference type="EMBL" id="GG692400">
    <property type="protein sequence ID" value="EER31632.1"/>
    <property type="molecule type" value="Genomic_DNA"/>
</dbReference>
<feature type="transmembrane region" description="Helical" evidence="1">
    <location>
        <begin position="31"/>
        <end position="58"/>
    </location>
</feature>
<evidence type="ECO:0000313" key="3">
    <source>
        <dbReference type="EMBL" id="EER31632.1"/>
    </source>
</evidence>
<evidence type="ECO:0000313" key="4">
    <source>
        <dbReference type="Proteomes" id="UP000002037"/>
    </source>
</evidence>
<organism evidence="3 4">
    <name type="scientific">Candida tropicalis (strain ATCC MYA-3404 / T1)</name>
    <name type="common">Yeast</name>
    <dbReference type="NCBI Taxonomy" id="294747"/>
    <lineage>
        <taxon>Eukaryota</taxon>
        <taxon>Fungi</taxon>
        <taxon>Dikarya</taxon>
        <taxon>Ascomycota</taxon>
        <taxon>Saccharomycotina</taxon>
        <taxon>Pichiomycetes</taxon>
        <taxon>Debaryomycetaceae</taxon>
        <taxon>Candida/Lodderomyces clade</taxon>
        <taxon>Candida</taxon>
    </lineage>
</organism>
<accession>C5MEC2</accession>
<dbReference type="HOGENOM" id="CLU_1815552_0_0_1"/>
<protein>
    <submittedName>
        <fullName evidence="3">Uncharacterized protein</fullName>
    </submittedName>
</protein>
<keyword evidence="2" id="KW-0732">Signal</keyword>
<feature type="chain" id="PRO_5013084739" evidence="2">
    <location>
        <begin position="16"/>
        <end position="142"/>
    </location>
</feature>